<organism evidence="1 2">
    <name type="scientific">Planococcus massiliensis</name>
    <dbReference type="NCBI Taxonomy" id="1499687"/>
    <lineage>
        <taxon>Bacteria</taxon>
        <taxon>Bacillati</taxon>
        <taxon>Bacillota</taxon>
        <taxon>Bacilli</taxon>
        <taxon>Bacillales</taxon>
        <taxon>Caryophanaceae</taxon>
        <taxon>Planococcus</taxon>
    </lineage>
</organism>
<dbReference type="AlphaFoldDB" id="A0A098EMW0"/>
<gene>
    <name evidence="1" type="ORF">BN1080_02099</name>
</gene>
<dbReference type="STRING" id="1499687.BN1080_02099"/>
<accession>A0A098EMW0</accession>
<keyword evidence="2" id="KW-1185">Reference proteome</keyword>
<dbReference type="EMBL" id="CCXS01000001">
    <property type="protein sequence ID" value="CEG23155.1"/>
    <property type="molecule type" value="Genomic_DNA"/>
</dbReference>
<evidence type="ECO:0000313" key="2">
    <source>
        <dbReference type="Proteomes" id="UP000043699"/>
    </source>
</evidence>
<proteinExistence type="predicted"/>
<reference evidence="1 2" key="1">
    <citation type="submission" date="2014-09" db="EMBL/GenBank/DDBJ databases">
        <authorList>
            <person name="Urmite Genomes Urmite Genomes"/>
        </authorList>
    </citation>
    <scope>NUCLEOTIDE SEQUENCE [LARGE SCALE GENOMIC DNA]</scope>
    <source>
        <strain evidence="1 2">ES2</strain>
    </source>
</reference>
<evidence type="ECO:0000313" key="1">
    <source>
        <dbReference type="EMBL" id="CEG23155.1"/>
    </source>
</evidence>
<dbReference type="Proteomes" id="UP000043699">
    <property type="component" value="Unassembled WGS sequence"/>
</dbReference>
<dbReference type="RefSeq" id="WP_052651943.1">
    <property type="nucleotide sequence ID" value="NZ_CCXS01000001.1"/>
</dbReference>
<name>A0A098EMW0_9BACL</name>
<protein>
    <submittedName>
        <fullName evidence="1">Uncharacterized protein</fullName>
    </submittedName>
</protein>
<sequence>MRKGIVNITARSEQELAMRIHELEARGYTIKHQAPVQYADRQEISYDSTRRGKSKNFFQYNALPAYRVQMVREEVEA</sequence>